<dbReference type="InterPro" id="IPR029045">
    <property type="entry name" value="ClpP/crotonase-like_dom_sf"/>
</dbReference>
<evidence type="ECO:0000313" key="3">
    <source>
        <dbReference type="Proteomes" id="UP000184226"/>
    </source>
</evidence>
<dbReference type="Gene3D" id="3.90.226.10">
    <property type="entry name" value="2-enoyl-CoA Hydratase, Chain A, domain 1"/>
    <property type="match status" value="1"/>
</dbReference>
<dbReference type="OrthoDB" id="5291143at2"/>
<dbReference type="CDD" id="cd06558">
    <property type="entry name" value="crotonase-like"/>
    <property type="match status" value="1"/>
</dbReference>
<dbReference type="InterPro" id="IPR001753">
    <property type="entry name" value="Enoyl-CoA_hydra/iso"/>
</dbReference>
<dbReference type="InterPro" id="IPR011968">
    <property type="entry name" value="PaaB1"/>
</dbReference>
<dbReference type="EMBL" id="FQXE01000001">
    <property type="protein sequence ID" value="SHG85811.1"/>
    <property type="molecule type" value="Genomic_DNA"/>
</dbReference>
<dbReference type="NCBIfam" id="TIGR02280">
    <property type="entry name" value="PaaB1"/>
    <property type="match status" value="1"/>
</dbReference>
<proteinExistence type="inferred from homology"/>
<dbReference type="RefSeq" id="WP_073101425.1">
    <property type="nucleotide sequence ID" value="NZ_FQXE01000001.1"/>
</dbReference>
<name>A0A1M5N8I2_9BURK</name>
<dbReference type="Gene3D" id="1.10.12.10">
    <property type="entry name" value="Lyase 2-enoyl-coa Hydratase, Chain A, domain 2"/>
    <property type="match status" value="1"/>
</dbReference>
<gene>
    <name evidence="2" type="ORF">SAMN04488135_101438</name>
</gene>
<evidence type="ECO:0000313" key="2">
    <source>
        <dbReference type="EMBL" id="SHG85811.1"/>
    </source>
</evidence>
<dbReference type="Pfam" id="PF00378">
    <property type="entry name" value="ECH_1"/>
    <property type="match status" value="1"/>
</dbReference>
<dbReference type="GO" id="GO:0010124">
    <property type="term" value="P:phenylacetate catabolic process"/>
    <property type="evidence" value="ECO:0007669"/>
    <property type="project" value="InterPro"/>
</dbReference>
<sequence length="262" mass="27870">MSYENIEFELADAIARITLNRPDKLNSFTAAMHGELADALAQVETRGARVLVLSGKGRGFCAGQDLSERQMSAGSAPVDLGATIEKYYAPLVRRLRALPMPVVVGVNGVAAGAGANLALAGDIVIARQSASFIQPFCRLGLLPDTGGTYALPRLVGQARAMGLALLGDKLSAEQAAQWGLIWQCVADDQFDARLEELALHFAQAPTKGLAYTKRALNLSLGNSLDEQLDLERDLMRELGASADYAEGVAAFLGKRPPVFKGQ</sequence>
<dbReference type="SUPFAM" id="SSF52096">
    <property type="entry name" value="ClpP/crotonase"/>
    <property type="match status" value="1"/>
</dbReference>
<keyword evidence="3" id="KW-1185">Reference proteome</keyword>
<dbReference type="InterPro" id="IPR014748">
    <property type="entry name" value="Enoyl-CoA_hydra_C"/>
</dbReference>
<comment type="similarity">
    <text evidence="1">Belongs to the enoyl-CoA hydratase/isomerase family.</text>
</comment>
<dbReference type="PANTHER" id="PTHR43459:SF1">
    <property type="entry name" value="EG:BACN32G11.4 PROTEIN"/>
    <property type="match status" value="1"/>
</dbReference>
<reference evidence="2 3" key="1">
    <citation type="submission" date="2016-11" db="EMBL/GenBank/DDBJ databases">
        <authorList>
            <person name="Jaros S."/>
            <person name="Januszkiewicz K."/>
            <person name="Wedrychowicz H."/>
        </authorList>
    </citation>
    <scope>NUCLEOTIDE SEQUENCE [LARGE SCALE GENOMIC DNA]</scope>
    <source>
        <strain evidence="2 3">CGMCC 1.10190</strain>
    </source>
</reference>
<dbReference type="AlphaFoldDB" id="A0A1M5N8I2"/>
<dbReference type="Proteomes" id="UP000184226">
    <property type="component" value="Unassembled WGS sequence"/>
</dbReference>
<dbReference type="STRING" id="658167.SAMN04488135_101438"/>
<organism evidence="2 3">
    <name type="scientific">Pollutimonas bauzanensis</name>
    <dbReference type="NCBI Taxonomy" id="658167"/>
    <lineage>
        <taxon>Bacteria</taxon>
        <taxon>Pseudomonadati</taxon>
        <taxon>Pseudomonadota</taxon>
        <taxon>Betaproteobacteria</taxon>
        <taxon>Burkholderiales</taxon>
        <taxon>Alcaligenaceae</taxon>
        <taxon>Pollutimonas</taxon>
    </lineage>
</organism>
<accession>A0A1M5N8I2</accession>
<protein>
    <submittedName>
        <fullName evidence="2">Enoyl-CoA hydratase</fullName>
    </submittedName>
</protein>
<evidence type="ECO:0000256" key="1">
    <source>
        <dbReference type="ARBA" id="ARBA00005254"/>
    </source>
</evidence>
<dbReference type="PANTHER" id="PTHR43459">
    <property type="entry name" value="ENOYL-COA HYDRATASE"/>
    <property type="match status" value="1"/>
</dbReference>
<dbReference type="GO" id="GO:0003824">
    <property type="term" value="F:catalytic activity"/>
    <property type="evidence" value="ECO:0007669"/>
    <property type="project" value="UniProtKB-ARBA"/>
</dbReference>